<proteinExistence type="predicted"/>
<gene>
    <name evidence="2" type="ORF">A1O3_01387</name>
</gene>
<dbReference type="EMBL" id="AMGY01000001">
    <property type="protein sequence ID" value="EXJ92833.1"/>
    <property type="molecule type" value="Genomic_DNA"/>
</dbReference>
<dbReference type="RefSeq" id="XP_007729723.1">
    <property type="nucleotide sequence ID" value="XM_007731533.1"/>
</dbReference>
<dbReference type="Proteomes" id="UP000019478">
    <property type="component" value="Unassembled WGS sequence"/>
</dbReference>
<feature type="non-terminal residue" evidence="2">
    <location>
        <position position="94"/>
    </location>
</feature>
<comment type="caution">
    <text evidence="2">The sequence shown here is derived from an EMBL/GenBank/DDBJ whole genome shotgun (WGS) entry which is preliminary data.</text>
</comment>
<reference evidence="2 3" key="1">
    <citation type="submission" date="2013-03" db="EMBL/GenBank/DDBJ databases">
        <title>The Genome Sequence of Capronia epimyces CBS 606.96.</title>
        <authorList>
            <consortium name="The Broad Institute Genomics Platform"/>
            <person name="Cuomo C."/>
            <person name="de Hoog S."/>
            <person name="Gorbushina A."/>
            <person name="Walker B."/>
            <person name="Young S.K."/>
            <person name="Zeng Q."/>
            <person name="Gargeya S."/>
            <person name="Fitzgerald M."/>
            <person name="Haas B."/>
            <person name="Abouelleil A."/>
            <person name="Allen A.W."/>
            <person name="Alvarado L."/>
            <person name="Arachchi H.M."/>
            <person name="Berlin A.M."/>
            <person name="Chapman S.B."/>
            <person name="Gainer-Dewar J."/>
            <person name="Goldberg J."/>
            <person name="Griggs A."/>
            <person name="Gujja S."/>
            <person name="Hansen M."/>
            <person name="Howarth C."/>
            <person name="Imamovic A."/>
            <person name="Ireland A."/>
            <person name="Larimer J."/>
            <person name="McCowan C."/>
            <person name="Murphy C."/>
            <person name="Pearson M."/>
            <person name="Poon T.W."/>
            <person name="Priest M."/>
            <person name="Roberts A."/>
            <person name="Saif S."/>
            <person name="Shea T."/>
            <person name="Sisk P."/>
            <person name="Sykes S."/>
            <person name="Wortman J."/>
            <person name="Nusbaum C."/>
            <person name="Birren B."/>
        </authorList>
    </citation>
    <scope>NUCLEOTIDE SEQUENCE [LARGE SCALE GENOMIC DNA]</scope>
    <source>
        <strain evidence="2 3">CBS 606.96</strain>
    </source>
</reference>
<protein>
    <submittedName>
        <fullName evidence="2">Uncharacterized protein</fullName>
    </submittedName>
</protein>
<dbReference type="GeneID" id="19165523"/>
<evidence type="ECO:0000313" key="2">
    <source>
        <dbReference type="EMBL" id="EXJ92833.1"/>
    </source>
</evidence>
<evidence type="ECO:0000313" key="3">
    <source>
        <dbReference type="Proteomes" id="UP000019478"/>
    </source>
</evidence>
<evidence type="ECO:0000256" key="1">
    <source>
        <dbReference type="SAM" id="MobiDB-lite"/>
    </source>
</evidence>
<feature type="region of interest" description="Disordered" evidence="1">
    <location>
        <begin position="52"/>
        <end position="81"/>
    </location>
</feature>
<dbReference type="AlphaFoldDB" id="W9YJY5"/>
<accession>W9YJY5</accession>
<name>W9YJY5_9EURO</name>
<dbReference type="HOGENOM" id="CLU_2391844_0_0_1"/>
<keyword evidence="3" id="KW-1185">Reference proteome</keyword>
<organism evidence="2 3">
    <name type="scientific">Capronia epimyces CBS 606.96</name>
    <dbReference type="NCBI Taxonomy" id="1182542"/>
    <lineage>
        <taxon>Eukaryota</taxon>
        <taxon>Fungi</taxon>
        <taxon>Dikarya</taxon>
        <taxon>Ascomycota</taxon>
        <taxon>Pezizomycotina</taxon>
        <taxon>Eurotiomycetes</taxon>
        <taxon>Chaetothyriomycetidae</taxon>
        <taxon>Chaetothyriales</taxon>
        <taxon>Herpotrichiellaceae</taxon>
        <taxon>Capronia</taxon>
    </lineage>
</organism>
<sequence length="94" mass="10409">MRYGAAQVSQLLRPSHGFSRVPLKGTTLRLSSPFLGRIGHTHFPKLCAHYSTRRHDETSPPVTQLPESQPAARPTLPARQWSTPLAKTIAQAIE</sequence>